<organism evidence="1">
    <name type="scientific">Arundo donax</name>
    <name type="common">Giant reed</name>
    <name type="synonym">Donax arundinaceus</name>
    <dbReference type="NCBI Taxonomy" id="35708"/>
    <lineage>
        <taxon>Eukaryota</taxon>
        <taxon>Viridiplantae</taxon>
        <taxon>Streptophyta</taxon>
        <taxon>Embryophyta</taxon>
        <taxon>Tracheophyta</taxon>
        <taxon>Spermatophyta</taxon>
        <taxon>Magnoliopsida</taxon>
        <taxon>Liliopsida</taxon>
        <taxon>Poales</taxon>
        <taxon>Poaceae</taxon>
        <taxon>PACMAD clade</taxon>
        <taxon>Arundinoideae</taxon>
        <taxon>Arundineae</taxon>
        <taxon>Arundo</taxon>
    </lineage>
</organism>
<protein>
    <submittedName>
        <fullName evidence="1">Uncharacterized protein</fullName>
    </submittedName>
</protein>
<dbReference type="AlphaFoldDB" id="A0A0A8ZSY5"/>
<proteinExistence type="predicted"/>
<reference evidence="1" key="2">
    <citation type="journal article" date="2015" name="Data Brief">
        <title>Shoot transcriptome of the giant reed, Arundo donax.</title>
        <authorList>
            <person name="Barrero R.A."/>
            <person name="Guerrero F.D."/>
            <person name="Moolhuijzen P."/>
            <person name="Goolsby J.A."/>
            <person name="Tidwell J."/>
            <person name="Bellgard S.E."/>
            <person name="Bellgard M.I."/>
        </authorList>
    </citation>
    <scope>NUCLEOTIDE SEQUENCE</scope>
    <source>
        <tissue evidence="1">Shoot tissue taken approximately 20 cm above the soil surface</tissue>
    </source>
</reference>
<dbReference type="EMBL" id="GBRH01255391">
    <property type="protein sequence ID" value="JAD42504.1"/>
    <property type="molecule type" value="Transcribed_RNA"/>
</dbReference>
<reference evidence="1" key="1">
    <citation type="submission" date="2014-09" db="EMBL/GenBank/DDBJ databases">
        <authorList>
            <person name="Magalhaes I.L.F."/>
            <person name="Oliveira U."/>
            <person name="Santos F.R."/>
            <person name="Vidigal T.H.D.A."/>
            <person name="Brescovit A.D."/>
            <person name="Santos A.J."/>
        </authorList>
    </citation>
    <scope>NUCLEOTIDE SEQUENCE</scope>
    <source>
        <tissue evidence="1">Shoot tissue taken approximately 20 cm above the soil surface</tissue>
    </source>
</reference>
<name>A0A0A8ZSY5_ARUDO</name>
<accession>A0A0A8ZSY5</accession>
<sequence>MSWSQGCADGANLSCAAWHMGPYCTTPARAPSFGFALLWCQFPRVLEGC</sequence>
<evidence type="ECO:0000313" key="1">
    <source>
        <dbReference type="EMBL" id="JAD42504.1"/>
    </source>
</evidence>